<keyword evidence="3" id="KW-1185">Reference proteome</keyword>
<reference evidence="2 3" key="1">
    <citation type="submission" date="2021-09" db="EMBL/GenBank/DDBJ databases">
        <title>Genomic insights and catalytic innovation underlie evolution of tropane alkaloids biosynthesis.</title>
        <authorList>
            <person name="Wang Y.-J."/>
            <person name="Tian T."/>
            <person name="Huang J.-P."/>
            <person name="Huang S.-X."/>
        </authorList>
    </citation>
    <scope>NUCLEOTIDE SEQUENCE [LARGE SCALE GENOMIC DNA]</scope>
    <source>
        <strain evidence="2">KIB-2018</strain>
        <tissue evidence="2">Leaf</tissue>
    </source>
</reference>
<proteinExistence type="predicted"/>
<dbReference type="PANTHER" id="PTHR26312:SF215">
    <property type="entry name" value="TPR REPEAT PROTEIN"/>
    <property type="match status" value="1"/>
</dbReference>
<name>A0AAV8U745_9ROSI</name>
<dbReference type="Proteomes" id="UP001159364">
    <property type="component" value="Linkage Group LG01"/>
</dbReference>
<dbReference type="SUPFAM" id="SSF48452">
    <property type="entry name" value="TPR-like"/>
    <property type="match status" value="1"/>
</dbReference>
<evidence type="ECO:0000313" key="3">
    <source>
        <dbReference type="Proteomes" id="UP001159364"/>
    </source>
</evidence>
<feature type="compositionally biased region" description="Gly residues" evidence="1">
    <location>
        <begin position="149"/>
        <end position="164"/>
    </location>
</feature>
<evidence type="ECO:0000256" key="1">
    <source>
        <dbReference type="SAM" id="MobiDB-lite"/>
    </source>
</evidence>
<feature type="region of interest" description="Disordered" evidence="1">
    <location>
        <begin position="142"/>
        <end position="170"/>
    </location>
</feature>
<accession>A0AAV8U745</accession>
<dbReference type="Gene3D" id="1.25.40.10">
    <property type="entry name" value="Tetratricopeptide repeat domain"/>
    <property type="match status" value="1"/>
</dbReference>
<dbReference type="AlphaFoldDB" id="A0AAV8U745"/>
<dbReference type="PANTHER" id="PTHR26312">
    <property type="entry name" value="TETRATRICOPEPTIDE REPEAT PROTEIN 5"/>
    <property type="match status" value="1"/>
</dbReference>
<dbReference type="EMBL" id="JAIWQS010000001">
    <property type="protein sequence ID" value="KAJ8774721.1"/>
    <property type="molecule type" value="Genomic_DNA"/>
</dbReference>
<evidence type="ECO:0000313" key="2">
    <source>
        <dbReference type="EMBL" id="KAJ8774721.1"/>
    </source>
</evidence>
<gene>
    <name evidence="2" type="ORF">K2173_017167</name>
</gene>
<protein>
    <submittedName>
        <fullName evidence="2">Uncharacterized protein</fullName>
    </submittedName>
</protein>
<sequence length="320" mass="35821">MTNLLLRSSSTPISNMLLRSSSTPILNSWLPHSKDSSPEPDFQAIQRTKSISLTRCLQSLPSFDEPTRKATYQALQENRFQSTKKNRHVLPPHSNKQESNTHNDDEENGEIPSSRIQRLLSSSGLAEKVVKKDDEGEGCALQTLIDDGTGTGSGGKGSNRGGRFGGDESELYRRDSTDAYYQKMIEANPDNALLLGNYAKFLKEVQGDLAKAEEFFGRAILANPNDGHTLSLYADLIWESQKDAQRAESYFDQAVKTDPDDCYVLASYARFLWDAAEEEEEEEEEEEDEDPKQKTDPDNRTPQTLFDEHHPHYPAIAAAS</sequence>
<feature type="region of interest" description="Disordered" evidence="1">
    <location>
        <begin position="275"/>
        <end position="320"/>
    </location>
</feature>
<feature type="region of interest" description="Disordered" evidence="1">
    <location>
        <begin position="78"/>
        <end position="111"/>
    </location>
</feature>
<dbReference type="InterPro" id="IPR011990">
    <property type="entry name" value="TPR-like_helical_dom_sf"/>
</dbReference>
<organism evidence="2 3">
    <name type="scientific">Erythroxylum novogranatense</name>
    <dbReference type="NCBI Taxonomy" id="1862640"/>
    <lineage>
        <taxon>Eukaryota</taxon>
        <taxon>Viridiplantae</taxon>
        <taxon>Streptophyta</taxon>
        <taxon>Embryophyta</taxon>
        <taxon>Tracheophyta</taxon>
        <taxon>Spermatophyta</taxon>
        <taxon>Magnoliopsida</taxon>
        <taxon>eudicotyledons</taxon>
        <taxon>Gunneridae</taxon>
        <taxon>Pentapetalae</taxon>
        <taxon>rosids</taxon>
        <taxon>fabids</taxon>
        <taxon>Malpighiales</taxon>
        <taxon>Erythroxylaceae</taxon>
        <taxon>Erythroxylum</taxon>
    </lineage>
</organism>
<comment type="caution">
    <text evidence="2">The sequence shown here is derived from an EMBL/GenBank/DDBJ whole genome shotgun (WGS) entry which is preliminary data.</text>
</comment>
<feature type="compositionally biased region" description="Acidic residues" evidence="1">
    <location>
        <begin position="275"/>
        <end position="290"/>
    </location>
</feature>